<dbReference type="EMBL" id="PYBV01000032">
    <property type="protein sequence ID" value="PYC66588.1"/>
    <property type="molecule type" value="Genomic_DNA"/>
</dbReference>
<evidence type="ECO:0000313" key="1">
    <source>
        <dbReference type="EMBL" id="PYC66588.1"/>
    </source>
</evidence>
<gene>
    <name evidence="1" type="ORF">C7C45_24115</name>
</gene>
<protein>
    <submittedName>
        <fullName evidence="1">Uncharacterized protein</fullName>
    </submittedName>
</protein>
<reference evidence="1 2" key="1">
    <citation type="submission" date="2018-03" db="EMBL/GenBank/DDBJ databases">
        <title>Bioinformatic expansion and discovery of thiopeptide antibiotics.</title>
        <authorList>
            <person name="Schwalen C.J."/>
            <person name="Hudson G.A."/>
            <person name="Mitchell D.A."/>
        </authorList>
    </citation>
    <scope>NUCLEOTIDE SEQUENCE [LARGE SCALE GENOMIC DNA]</scope>
    <source>
        <strain evidence="1 2">NRRL 8041</strain>
    </source>
</reference>
<organism evidence="1 2">
    <name type="scientific">Micromonospora arborensis</name>
    <dbReference type="NCBI Taxonomy" id="2116518"/>
    <lineage>
        <taxon>Bacteria</taxon>
        <taxon>Bacillati</taxon>
        <taxon>Actinomycetota</taxon>
        <taxon>Actinomycetes</taxon>
        <taxon>Micromonosporales</taxon>
        <taxon>Micromonosporaceae</taxon>
        <taxon>Micromonospora</taxon>
    </lineage>
</organism>
<comment type="caution">
    <text evidence="1">The sequence shown here is derived from an EMBL/GenBank/DDBJ whole genome shotgun (WGS) entry which is preliminary data.</text>
</comment>
<dbReference type="AlphaFoldDB" id="A0A318NHW9"/>
<accession>A0A318NHW9</accession>
<proteinExistence type="predicted"/>
<dbReference type="Proteomes" id="UP000248333">
    <property type="component" value="Unassembled WGS sequence"/>
</dbReference>
<sequence length="110" mass="12407">MGRTTLTKGDQDRLEELVNEIYDAETKSELLAPETVMGKVRGLYMLTSFFTIDMSELNGRTPEELETRGNELIDKVTKLRRAVQDEIKKSLKIVIEDVETAEGKGKRTSG</sequence>
<name>A0A318NHW9_9ACTN</name>
<keyword evidence="2" id="KW-1185">Reference proteome</keyword>
<evidence type="ECO:0000313" key="2">
    <source>
        <dbReference type="Proteomes" id="UP000248333"/>
    </source>
</evidence>